<dbReference type="Proteomes" id="UP000183107">
    <property type="component" value="Unassembled WGS sequence"/>
</dbReference>
<dbReference type="InterPro" id="IPR014756">
    <property type="entry name" value="Ig_E-set"/>
</dbReference>
<evidence type="ECO:0000313" key="3">
    <source>
        <dbReference type="Proteomes" id="UP000183107"/>
    </source>
</evidence>
<dbReference type="InterPro" id="IPR013783">
    <property type="entry name" value="Ig-like_fold"/>
</dbReference>
<dbReference type="Gene3D" id="2.130.10.80">
    <property type="entry name" value="Galactose oxidase/kelch, beta-propeller"/>
    <property type="match status" value="1"/>
</dbReference>
<feature type="domain" description="Galactose oxidase-like Early set" evidence="1">
    <location>
        <begin position="547"/>
        <end position="635"/>
    </location>
</feature>
<gene>
    <name evidence="2" type="ORF">SAMN05216386_0633</name>
</gene>
<dbReference type="SUPFAM" id="SSF50965">
    <property type="entry name" value="Galactose oxidase, central domain"/>
    <property type="match status" value="1"/>
</dbReference>
<sequence>MAQRIVTHVIRNQNGDTLALCNPEEAWTQRRKEWAISDILLHRHEYFVFGQNNGLRRIIVVNDPQGNYLRTSPDSLPGNNLDSLPVIERNPWELALEDAEVLAVHAALVPVGPGRVLLMGGDEHDKSNADGGDIHNTRFYDFIINEVRDVGSPEADTFCCGHAFLPDGRWLVGGGTEEWNDPGLEDEHIDIHGNPRNHWSGTRECAAYEPADEQWSSVAPMLPEPGQATRGGGRWYPTLITLADGRILAVGGHPRVDPGDPAVNDGRHGSWLPEIYDAATNAWTYTAGHWLYVDWVDVPPQVELPEGQVRPEGVSNYLYYPRLFVVPGGEVFLASPNDGNCGWYNPATGLIAPLLLDSPPHDGRGYAETNHTAVLLPLLPGDGYTAHVLFLGYESAQRISLGGIDRMIDPENPPNWEPASVRDWPADPPLRRHGCSVLLPTGEVFFTGGLDHDQTEGGSPDNSAVLEGEIYSPGIDWKTNTYNFADETWTTTPPASVARNYHSVALLLPNGLVLTAGSNINGSSGGDDVKEYRLEMYSPWYDGDPDRPRITGSPSALGYGESFQVISPQASKIARTALMRCGSVTHAWDGDQRYIGMEFELVAPGVLQAVAPPGGDIAPPGPYMLWIVDQQGRPCEQASFLLLA</sequence>
<organism evidence="2 3">
    <name type="scientific">Nitrosospira briensis</name>
    <dbReference type="NCBI Taxonomy" id="35799"/>
    <lineage>
        <taxon>Bacteria</taxon>
        <taxon>Pseudomonadati</taxon>
        <taxon>Pseudomonadota</taxon>
        <taxon>Betaproteobacteria</taxon>
        <taxon>Nitrosomonadales</taxon>
        <taxon>Nitrosomonadaceae</taxon>
        <taxon>Nitrosospira</taxon>
    </lineage>
</organism>
<keyword evidence="3" id="KW-1185">Reference proteome</keyword>
<evidence type="ECO:0000313" key="2">
    <source>
        <dbReference type="EMBL" id="SFN35936.1"/>
    </source>
</evidence>
<reference evidence="3" key="1">
    <citation type="submission" date="2016-10" db="EMBL/GenBank/DDBJ databases">
        <authorList>
            <person name="Varghese N."/>
        </authorList>
    </citation>
    <scope>NUCLEOTIDE SEQUENCE [LARGE SCALE GENOMIC DNA]</scope>
    <source>
        <strain evidence="3">Nsp8</strain>
    </source>
</reference>
<dbReference type="SUPFAM" id="SSF81296">
    <property type="entry name" value="E set domains"/>
    <property type="match status" value="1"/>
</dbReference>
<dbReference type="Pfam" id="PF09118">
    <property type="entry name" value="GO-like_E_set"/>
    <property type="match status" value="1"/>
</dbReference>
<dbReference type="InterPro" id="IPR037293">
    <property type="entry name" value="Gal_Oxidase_central_sf"/>
</dbReference>
<dbReference type="EMBL" id="FOVJ01000001">
    <property type="protein sequence ID" value="SFN35936.1"/>
    <property type="molecule type" value="Genomic_DNA"/>
</dbReference>
<name>A0A1I4YD83_9PROT</name>
<dbReference type="InterPro" id="IPR015202">
    <property type="entry name" value="GO-like_E_set"/>
</dbReference>
<dbReference type="InterPro" id="IPR011043">
    <property type="entry name" value="Gal_Oxase/kelch_b-propeller"/>
</dbReference>
<protein>
    <recommendedName>
        <fullName evidence="1">Galactose oxidase-like Early set domain-containing protein</fullName>
    </recommendedName>
</protein>
<dbReference type="OrthoDB" id="8673369at2"/>
<accession>A0A1I4YD83</accession>
<dbReference type="PANTHER" id="PTHR32208:SF21">
    <property type="entry name" value="LOW QUALITY PROTEIN: ALDEHYDE OXIDASE GLOX-LIKE"/>
    <property type="match status" value="1"/>
</dbReference>
<dbReference type="RefSeq" id="WP_143071868.1">
    <property type="nucleotide sequence ID" value="NZ_FOVJ01000001.1"/>
</dbReference>
<evidence type="ECO:0000259" key="1">
    <source>
        <dbReference type="Pfam" id="PF09118"/>
    </source>
</evidence>
<proteinExistence type="predicted"/>
<dbReference type="AlphaFoldDB" id="A0A1I4YD83"/>
<dbReference type="CDD" id="cd02851">
    <property type="entry name" value="E_set_GO_C"/>
    <property type="match status" value="1"/>
</dbReference>
<dbReference type="PANTHER" id="PTHR32208">
    <property type="entry name" value="SECRETED PROTEIN-RELATED"/>
    <property type="match status" value="1"/>
</dbReference>
<dbReference type="Gene3D" id="2.60.40.10">
    <property type="entry name" value="Immunoglobulins"/>
    <property type="match status" value="1"/>
</dbReference>